<dbReference type="Pfam" id="PF13417">
    <property type="entry name" value="GST_N_3"/>
    <property type="match status" value="1"/>
</dbReference>
<proteinExistence type="predicted"/>
<dbReference type="Gene3D" id="1.20.1050.10">
    <property type="match status" value="1"/>
</dbReference>
<dbReference type="InterPro" id="IPR004045">
    <property type="entry name" value="Glutathione_S-Trfase_N"/>
</dbReference>
<gene>
    <name evidence="2" type="ORF">SNEC2469_LOCUS22869</name>
</gene>
<dbReference type="CDD" id="cd00299">
    <property type="entry name" value="GST_C_family"/>
    <property type="match status" value="1"/>
</dbReference>
<dbReference type="EMBL" id="CAJNJA010042086">
    <property type="protein sequence ID" value="CAE7780607.1"/>
    <property type="molecule type" value="Genomic_DNA"/>
</dbReference>
<evidence type="ECO:0000259" key="1">
    <source>
        <dbReference type="PROSITE" id="PS50404"/>
    </source>
</evidence>
<dbReference type="PROSITE" id="PS50404">
    <property type="entry name" value="GST_NTER"/>
    <property type="match status" value="1"/>
</dbReference>
<organism evidence="2 3">
    <name type="scientific">Symbiodinium necroappetens</name>
    <dbReference type="NCBI Taxonomy" id="1628268"/>
    <lineage>
        <taxon>Eukaryota</taxon>
        <taxon>Sar</taxon>
        <taxon>Alveolata</taxon>
        <taxon>Dinophyceae</taxon>
        <taxon>Suessiales</taxon>
        <taxon>Symbiodiniaceae</taxon>
        <taxon>Symbiodinium</taxon>
    </lineage>
</organism>
<dbReference type="OrthoDB" id="420179at2759"/>
<feature type="non-terminal residue" evidence="2">
    <location>
        <position position="1"/>
    </location>
</feature>
<protein>
    <recommendedName>
        <fullName evidence="1">GST N-terminal domain-containing protein</fullName>
    </recommendedName>
</protein>
<dbReference type="Proteomes" id="UP000601435">
    <property type="component" value="Unassembled WGS sequence"/>
</dbReference>
<dbReference type="InterPro" id="IPR036282">
    <property type="entry name" value="Glutathione-S-Trfase_C_sf"/>
</dbReference>
<dbReference type="SUPFAM" id="SSF47616">
    <property type="entry name" value="GST C-terminal domain-like"/>
    <property type="match status" value="1"/>
</dbReference>
<dbReference type="SUPFAM" id="SSF52833">
    <property type="entry name" value="Thioredoxin-like"/>
    <property type="match status" value="1"/>
</dbReference>
<accession>A0A812YK11</accession>
<evidence type="ECO:0000313" key="2">
    <source>
        <dbReference type="EMBL" id="CAE7780607.1"/>
    </source>
</evidence>
<dbReference type="AlphaFoldDB" id="A0A812YK11"/>
<name>A0A812YK11_9DINO</name>
<dbReference type="CDD" id="cd00570">
    <property type="entry name" value="GST_N_family"/>
    <property type="match status" value="1"/>
</dbReference>
<reference evidence="2" key="1">
    <citation type="submission" date="2021-02" db="EMBL/GenBank/DDBJ databases">
        <authorList>
            <person name="Dougan E. K."/>
            <person name="Rhodes N."/>
            <person name="Thang M."/>
            <person name="Chan C."/>
        </authorList>
    </citation>
    <scope>NUCLEOTIDE SEQUENCE</scope>
</reference>
<evidence type="ECO:0000313" key="3">
    <source>
        <dbReference type="Proteomes" id="UP000601435"/>
    </source>
</evidence>
<comment type="caution">
    <text evidence="2">The sequence shown here is derived from an EMBL/GenBank/DDBJ whole genome shotgun (WGS) entry which is preliminary data.</text>
</comment>
<dbReference type="InterPro" id="IPR036249">
    <property type="entry name" value="Thioredoxin-like_sf"/>
</dbReference>
<dbReference type="Gene3D" id="3.40.30.10">
    <property type="entry name" value="Glutaredoxin"/>
    <property type="match status" value="1"/>
</dbReference>
<sequence length="327" mass="36921">MALPAYKLYGSDGSPYSCKVRAALRFLRIAYEWTPVFQVAAHSGELFSKHFPDIKTKVIPVLVRPDGTYANDSTPLLLELQAQHGNTRRSLFPTSAGTRFLCALLEDFADEWLTKVMFEGRFHTLEDAKFGAAWQVLQNPLQANNTDEALQAIDMFAARQRERRALVGCSDWTCMEKTLRGVCRALEANLRRGMAFIFGSRPTAADFAIYGQLRQLATDPLPSRIVMEYPSVWAWVFRVEDLSGYPDETEPSPGTPTAHPGMLDLLKLCGLCYIPLLLDNEKAISEGRREIRVHIFEGAHLHCQPTFKYQLKYDELPWADKAEVDAT</sequence>
<dbReference type="Pfam" id="PF13410">
    <property type="entry name" value="GST_C_2"/>
    <property type="match status" value="1"/>
</dbReference>
<feature type="domain" description="GST N-terminal" evidence="1">
    <location>
        <begin position="4"/>
        <end position="88"/>
    </location>
</feature>
<keyword evidence="3" id="KW-1185">Reference proteome</keyword>